<proteinExistence type="predicted"/>
<dbReference type="Proteomes" id="UP000015350">
    <property type="component" value="Unassembled WGS sequence"/>
</dbReference>
<protein>
    <recommendedName>
        <fullName evidence="1">Beta-ketoacyl synthase-like N-terminal domain-containing protein</fullName>
    </recommendedName>
</protein>
<dbReference type="Pfam" id="PF13723">
    <property type="entry name" value="Ketoacyl-synt_2"/>
    <property type="match status" value="1"/>
</dbReference>
<evidence type="ECO:0000313" key="2">
    <source>
        <dbReference type="EMBL" id="EPY03051.1"/>
    </source>
</evidence>
<dbReference type="InterPro" id="IPR014030">
    <property type="entry name" value="Ketoacyl_synth_N"/>
</dbReference>
<feature type="domain" description="Beta-ketoacyl synthase-like N-terminal" evidence="1">
    <location>
        <begin position="19"/>
        <end position="238"/>
    </location>
</feature>
<dbReference type="AlphaFoldDB" id="S9TL96"/>
<dbReference type="eggNOG" id="ENOG5032YZ0">
    <property type="taxonomic scope" value="Bacteria"/>
</dbReference>
<dbReference type="EMBL" id="AQPH01000005">
    <property type="protein sequence ID" value="EPY03051.1"/>
    <property type="molecule type" value="Genomic_DNA"/>
</dbReference>
<accession>S9TL96</accession>
<dbReference type="RefSeq" id="WP_021130838.1">
    <property type="nucleotide sequence ID" value="NZ_AQPH01000005.1"/>
</dbReference>
<name>S9TL96_MAGFU</name>
<gene>
    <name evidence="2" type="ORF">K678_02268</name>
</gene>
<sequence>MTVASQTESHAPGFRLEAWAGWLPGRDHLASGGTAGTGADLPSSLRRRVTPIGRKALEAAWCLLSGRETTDQPRIVLSSRHGEYSRTLGLLSGLVDNGEVSPAAFSLSVHHALAGLLSIAAGNRAGHTAVAAGNESFGYGCLEAATCLADGIERVLLLHFDEALPESYDGIGGGAEDALALALLLAPDNDTGAGERIALRLAPSDPPGADSLAHRVAALLECGGSETRAVGERLTWTWCRAA</sequence>
<evidence type="ECO:0000259" key="1">
    <source>
        <dbReference type="Pfam" id="PF13723"/>
    </source>
</evidence>
<dbReference type="STRING" id="1316936.K678_02268"/>
<dbReference type="OrthoDB" id="9798676at2"/>
<evidence type="ECO:0000313" key="3">
    <source>
        <dbReference type="Proteomes" id="UP000015350"/>
    </source>
</evidence>
<reference evidence="2 3" key="1">
    <citation type="submission" date="2013-04" db="EMBL/GenBank/DDBJ databases">
        <authorList>
            <person name="Kuznetsov B."/>
            <person name="Ivanovsky R."/>
        </authorList>
    </citation>
    <scope>NUCLEOTIDE SEQUENCE [LARGE SCALE GENOMIC DNA]</scope>
    <source>
        <strain evidence="2 3">MGU-K5</strain>
    </source>
</reference>
<comment type="caution">
    <text evidence="2">The sequence shown here is derived from an EMBL/GenBank/DDBJ whole genome shotgun (WGS) entry which is preliminary data.</text>
</comment>
<organism evidence="2 3">
    <name type="scientific">Magnetospirillum fulvum MGU-K5</name>
    <dbReference type="NCBI Taxonomy" id="1316936"/>
    <lineage>
        <taxon>Bacteria</taxon>
        <taxon>Pseudomonadati</taxon>
        <taxon>Pseudomonadota</taxon>
        <taxon>Alphaproteobacteria</taxon>
        <taxon>Rhodospirillales</taxon>
        <taxon>Rhodospirillaceae</taxon>
        <taxon>Magnetospirillum</taxon>
    </lineage>
</organism>